<dbReference type="InterPro" id="IPR021640">
    <property type="entry name" value="Mediator_Med28"/>
</dbReference>
<keyword evidence="6" id="KW-0539">Nucleus</keyword>
<evidence type="ECO:0000256" key="7">
    <source>
        <dbReference type="SAM" id="Coils"/>
    </source>
</evidence>
<evidence type="ECO:0000256" key="1">
    <source>
        <dbReference type="ARBA" id="ARBA00004123"/>
    </source>
</evidence>
<comment type="caution">
    <text evidence="9">The sequence shown here is derived from an EMBL/GenBank/DDBJ whole genome shotgun (WGS) entry which is preliminary data.</text>
</comment>
<evidence type="ECO:0000256" key="4">
    <source>
        <dbReference type="ARBA" id="ARBA00023054"/>
    </source>
</evidence>
<dbReference type="Pfam" id="PF11594">
    <property type="entry name" value="Med28"/>
    <property type="match status" value="1"/>
</dbReference>
<evidence type="ECO:0000256" key="6">
    <source>
        <dbReference type="ARBA" id="ARBA00023242"/>
    </source>
</evidence>
<evidence type="ECO:0008006" key="11">
    <source>
        <dbReference type="Google" id="ProtNLM"/>
    </source>
</evidence>
<dbReference type="EMBL" id="VIEB01000256">
    <property type="protein sequence ID" value="TQD98231.1"/>
    <property type="molecule type" value="Genomic_DNA"/>
</dbReference>
<evidence type="ECO:0000256" key="8">
    <source>
        <dbReference type="SAM" id="MobiDB-lite"/>
    </source>
</evidence>
<comment type="subcellular location">
    <subcellularLocation>
        <location evidence="1">Nucleus</location>
    </subcellularLocation>
</comment>
<proteinExistence type="inferred from homology"/>
<dbReference type="InterPro" id="IPR034456">
    <property type="entry name" value="MED28"/>
</dbReference>
<sequence>MAERQVVDQQQQSDAQMQSPTAPREDMVSCVMALEAALLPCLPAKELQAIDRSPLPSHQTHFYIDQLGGDVLVDVERHARDFMEAAKKLQLYFIGLQREDQPTKAEQLRKEIDAMEEELRIKTEIIKKHERLIQGWKKELKDHLDKHNTELERV</sequence>
<evidence type="ECO:0000256" key="5">
    <source>
        <dbReference type="ARBA" id="ARBA00023163"/>
    </source>
</evidence>
<name>A0A540MHL6_MALBA</name>
<dbReference type="STRING" id="106549.A0A540MHL6"/>
<feature type="compositionally biased region" description="Low complexity" evidence="8">
    <location>
        <begin position="7"/>
        <end position="19"/>
    </location>
</feature>
<dbReference type="PANTHER" id="PTHR39117">
    <property type="entry name" value="MEDIATOR OF RNA POLYMERASE II TRANSCRIPTION SUBUNIT 28"/>
    <property type="match status" value="1"/>
</dbReference>
<feature type="coiled-coil region" evidence="7">
    <location>
        <begin position="98"/>
        <end position="146"/>
    </location>
</feature>
<comment type="similarity">
    <text evidence="2">Belongs to the Mediator complex subunit 28 family.</text>
</comment>
<evidence type="ECO:0000313" key="10">
    <source>
        <dbReference type="Proteomes" id="UP000315295"/>
    </source>
</evidence>
<evidence type="ECO:0000256" key="3">
    <source>
        <dbReference type="ARBA" id="ARBA00023015"/>
    </source>
</evidence>
<organism evidence="9 10">
    <name type="scientific">Malus baccata</name>
    <name type="common">Siberian crab apple</name>
    <name type="synonym">Pyrus baccata</name>
    <dbReference type="NCBI Taxonomy" id="106549"/>
    <lineage>
        <taxon>Eukaryota</taxon>
        <taxon>Viridiplantae</taxon>
        <taxon>Streptophyta</taxon>
        <taxon>Embryophyta</taxon>
        <taxon>Tracheophyta</taxon>
        <taxon>Spermatophyta</taxon>
        <taxon>Magnoliopsida</taxon>
        <taxon>eudicotyledons</taxon>
        <taxon>Gunneridae</taxon>
        <taxon>Pentapetalae</taxon>
        <taxon>rosids</taxon>
        <taxon>fabids</taxon>
        <taxon>Rosales</taxon>
        <taxon>Rosaceae</taxon>
        <taxon>Amygdaloideae</taxon>
        <taxon>Maleae</taxon>
        <taxon>Malus</taxon>
    </lineage>
</organism>
<keyword evidence="5" id="KW-0804">Transcription</keyword>
<accession>A0A540MHL6</accession>
<evidence type="ECO:0000313" key="9">
    <source>
        <dbReference type="EMBL" id="TQD98231.1"/>
    </source>
</evidence>
<reference evidence="9 10" key="1">
    <citation type="journal article" date="2019" name="G3 (Bethesda)">
        <title>Sequencing of a Wild Apple (Malus baccata) Genome Unravels the Differences Between Cultivated and Wild Apple Species Regarding Disease Resistance and Cold Tolerance.</title>
        <authorList>
            <person name="Chen X."/>
        </authorList>
    </citation>
    <scope>NUCLEOTIDE SEQUENCE [LARGE SCALE GENOMIC DNA]</scope>
    <source>
        <strain evidence="10">cv. Shandingzi</strain>
        <tissue evidence="9">Leaves</tissue>
    </source>
</reference>
<feature type="region of interest" description="Disordered" evidence="8">
    <location>
        <begin position="1"/>
        <end position="23"/>
    </location>
</feature>
<dbReference type="GO" id="GO:0006355">
    <property type="term" value="P:regulation of DNA-templated transcription"/>
    <property type="evidence" value="ECO:0007669"/>
    <property type="project" value="InterPro"/>
</dbReference>
<dbReference type="GO" id="GO:0016592">
    <property type="term" value="C:mediator complex"/>
    <property type="evidence" value="ECO:0007669"/>
    <property type="project" value="InterPro"/>
</dbReference>
<protein>
    <recommendedName>
        <fullName evidence="11">Mediator of RNA polymerase II transcription subunit 28</fullName>
    </recommendedName>
</protein>
<keyword evidence="10" id="KW-1185">Reference proteome</keyword>
<keyword evidence="3" id="KW-0805">Transcription regulation</keyword>
<keyword evidence="4 7" id="KW-0175">Coiled coil</keyword>
<gene>
    <name evidence="9" type="ORF">C1H46_016185</name>
</gene>
<dbReference type="AlphaFoldDB" id="A0A540MHL6"/>
<dbReference type="PANTHER" id="PTHR39117:SF1">
    <property type="entry name" value="MEDIATOR OF RNA POLYMERASE II TRANSCRIPTION SUBUNIT 28"/>
    <property type="match status" value="1"/>
</dbReference>
<dbReference type="Proteomes" id="UP000315295">
    <property type="component" value="Unassembled WGS sequence"/>
</dbReference>
<evidence type="ECO:0000256" key="2">
    <source>
        <dbReference type="ARBA" id="ARBA00005571"/>
    </source>
</evidence>